<protein>
    <submittedName>
        <fullName evidence="2">Uncharacterized protein</fullName>
    </submittedName>
</protein>
<evidence type="ECO:0000313" key="3">
    <source>
        <dbReference type="Proteomes" id="UP001160390"/>
    </source>
</evidence>
<feature type="transmembrane region" description="Helical" evidence="1">
    <location>
        <begin position="20"/>
        <end position="42"/>
    </location>
</feature>
<dbReference type="EMBL" id="CABFNP030000799">
    <property type="protein sequence ID" value="CAI6087580.1"/>
    <property type="molecule type" value="Genomic_DNA"/>
</dbReference>
<evidence type="ECO:0000256" key="1">
    <source>
        <dbReference type="SAM" id="Phobius"/>
    </source>
</evidence>
<name>A0AA35M004_9HYPO</name>
<accession>A0AA35M004</accession>
<organism evidence="2 3">
    <name type="scientific">Clonostachys chloroleuca</name>
    <dbReference type="NCBI Taxonomy" id="1926264"/>
    <lineage>
        <taxon>Eukaryota</taxon>
        <taxon>Fungi</taxon>
        <taxon>Dikarya</taxon>
        <taxon>Ascomycota</taxon>
        <taxon>Pezizomycotina</taxon>
        <taxon>Sordariomycetes</taxon>
        <taxon>Hypocreomycetidae</taxon>
        <taxon>Hypocreales</taxon>
        <taxon>Bionectriaceae</taxon>
        <taxon>Clonostachys</taxon>
    </lineage>
</organism>
<keyword evidence="1" id="KW-0472">Membrane</keyword>
<sequence length="223" mass="24824">MSAIKDDGKPSPVDLASGVGTWLAAGLAIVALLGVVAPLLAIQSSMSDKNRALNAVQDQPQKYISQGYHLWTGYRAFRRIRVPNLSPDYITNHANTLSLLPAHIILGHCILNPCDFLPWNTGWAKLSELLQAYTISVAPGTDPIPLGVARGGTLEVVSSRTALVVNKYWILLLGLLEQYGWRKDKGVLQYNGIRRDFKVADQTRYFEFLRLQVHCFLFSDNFR</sequence>
<dbReference type="Proteomes" id="UP001160390">
    <property type="component" value="Unassembled WGS sequence"/>
</dbReference>
<gene>
    <name evidence="2" type="ORF">CCHLO57077_00008140</name>
</gene>
<keyword evidence="1" id="KW-1133">Transmembrane helix</keyword>
<reference evidence="2" key="1">
    <citation type="submission" date="2023-01" db="EMBL/GenBank/DDBJ databases">
        <authorList>
            <person name="Piombo E."/>
        </authorList>
    </citation>
    <scope>NUCLEOTIDE SEQUENCE</scope>
</reference>
<keyword evidence="1" id="KW-0812">Transmembrane</keyword>
<comment type="caution">
    <text evidence="2">The sequence shown here is derived from an EMBL/GenBank/DDBJ whole genome shotgun (WGS) entry which is preliminary data.</text>
</comment>
<evidence type="ECO:0000313" key="2">
    <source>
        <dbReference type="EMBL" id="CAI6087580.1"/>
    </source>
</evidence>
<keyword evidence="3" id="KW-1185">Reference proteome</keyword>
<dbReference type="AlphaFoldDB" id="A0AA35M004"/>
<proteinExistence type="predicted"/>